<feature type="domain" description="Radical SAM core" evidence="6">
    <location>
        <begin position="109"/>
        <end position="211"/>
    </location>
</feature>
<evidence type="ECO:0000256" key="3">
    <source>
        <dbReference type="ARBA" id="ARBA00022723"/>
    </source>
</evidence>
<keyword evidence="4" id="KW-0408">Iron</keyword>
<dbReference type="KEGG" id="ssua:FPZ54_17345"/>
<dbReference type="InterPro" id="IPR013785">
    <property type="entry name" value="Aldolase_TIM"/>
</dbReference>
<keyword evidence="8" id="KW-1185">Reference proteome</keyword>
<dbReference type="Pfam" id="PF04055">
    <property type="entry name" value="Radical_SAM"/>
    <property type="match status" value="1"/>
</dbReference>
<keyword evidence="3" id="KW-0479">Metal-binding</keyword>
<evidence type="ECO:0000256" key="5">
    <source>
        <dbReference type="ARBA" id="ARBA00023014"/>
    </source>
</evidence>
<dbReference type="SFLD" id="SFLDS00029">
    <property type="entry name" value="Radical_SAM"/>
    <property type="match status" value="1"/>
</dbReference>
<dbReference type="Proteomes" id="UP000318055">
    <property type="component" value="Chromosome"/>
</dbReference>
<dbReference type="PANTHER" id="PTHR11228">
    <property type="entry name" value="RADICAL SAM DOMAIN PROTEIN"/>
    <property type="match status" value="1"/>
</dbReference>
<dbReference type="InterPro" id="IPR007197">
    <property type="entry name" value="rSAM"/>
</dbReference>
<protein>
    <submittedName>
        <fullName evidence="7">Radical SAM protein</fullName>
    </submittedName>
</protein>
<dbReference type="CDD" id="cd01335">
    <property type="entry name" value="Radical_SAM"/>
    <property type="match status" value="1"/>
</dbReference>
<gene>
    <name evidence="7" type="ORF">FPZ54_17345</name>
</gene>
<dbReference type="SFLD" id="SFLDG01067">
    <property type="entry name" value="SPASM/twitch_domain_containing"/>
    <property type="match status" value="1"/>
</dbReference>
<dbReference type="GO" id="GO:0046872">
    <property type="term" value="F:metal ion binding"/>
    <property type="evidence" value="ECO:0007669"/>
    <property type="project" value="UniProtKB-KW"/>
</dbReference>
<name>A0A518RJG5_9SPHN</name>
<dbReference type="Gene3D" id="3.20.20.70">
    <property type="entry name" value="Aldolase class I"/>
    <property type="match status" value="1"/>
</dbReference>
<evidence type="ECO:0000313" key="8">
    <source>
        <dbReference type="Proteomes" id="UP000318055"/>
    </source>
</evidence>
<dbReference type="RefSeq" id="WP_145849071.1">
    <property type="nucleotide sequence ID" value="NZ_CP042239.1"/>
</dbReference>
<evidence type="ECO:0000313" key="7">
    <source>
        <dbReference type="EMBL" id="QDX27596.1"/>
    </source>
</evidence>
<dbReference type="InterPro" id="IPR058240">
    <property type="entry name" value="rSAM_sf"/>
</dbReference>
<dbReference type="GO" id="GO:0051536">
    <property type="term" value="F:iron-sulfur cluster binding"/>
    <property type="evidence" value="ECO:0007669"/>
    <property type="project" value="UniProtKB-KW"/>
</dbReference>
<organism evidence="7 8">
    <name type="scientific">Sphingomonas suaedae</name>
    <dbReference type="NCBI Taxonomy" id="2599297"/>
    <lineage>
        <taxon>Bacteria</taxon>
        <taxon>Pseudomonadati</taxon>
        <taxon>Pseudomonadota</taxon>
        <taxon>Alphaproteobacteria</taxon>
        <taxon>Sphingomonadales</taxon>
        <taxon>Sphingomonadaceae</taxon>
        <taxon>Sphingomonas</taxon>
    </lineage>
</organism>
<evidence type="ECO:0000259" key="6">
    <source>
        <dbReference type="Pfam" id="PF04055"/>
    </source>
</evidence>
<dbReference type="SUPFAM" id="SSF102114">
    <property type="entry name" value="Radical SAM enzymes"/>
    <property type="match status" value="2"/>
</dbReference>
<dbReference type="CDD" id="cd21109">
    <property type="entry name" value="SPASM"/>
    <property type="match status" value="1"/>
</dbReference>
<accession>A0A518RJG5</accession>
<keyword evidence="2" id="KW-0949">S-adenosyl-L-methionine</keyword>
<proteinExistence type="predicted"/>
<dbReference type="AlphaFoldDB" id="A0A518RJG5"/>
<sequence>MAAGDFAYSDAAASIASNWNKACPFAQSGDDRLMRDQISTSRPHEKSHRRYLARRRRRILVGEVGRFLFSASMLRQMQEYVRIAPVRRELVDEFGRPRGIKDVYLEVRSRCNSTCSFCLASVHTDTRPDRSMSIELYRRIVSELKEAGADGILSYHCMNEPLLHPQLAEFIRIATRELPRMSTRIITNGRKLTPATAKQLVEAGTSRIHITAYMKDVREPLDAHFQRLLAEMPGYSGPTDPWSAQWTWGGTYFQLARQELTEVRDNLGGLSPNAPELTGKYWGFCEFPFRSVFIDAEGKLGKCTWDFGFTDPVGHMANGKIEDEWRNGGLVPLREQLLRGDRSGLNHCNSCNFAGTCRRNTKRTLLQKVVSYLVPEH</sequence>
<evidence type="ECO:0000256" key="2">
    <source>
        <dbReference type="ARBA" id="ARBA00022691"/>
    </source>
</evidence>
<dbReference type="PANTHER" id="PTHR11228:SF7">
    <property type="entry name" value="PQQA PEPTIDE CYCLASE"/>
    <property type="match status" value="1"/>
</dbReference>
<reference evidence="7 8" key="1">
    <citation type="submission" date="2019-07" db="EMBL/GenBank/DDBJ databases">
        <title>Sphingomonas alkalisoli sp. nov., isolated from rhizosphere soil of Suaedae salsa.</title>
        <authorList>
            <person name="Zhang H."/>
            <person name="Xu L."/>
            <person name="Zhang J.-X."/>
            <person name="Sun J.-Q."/>
        </authorList>
    </citation>
    <scope>NUCLEOTIDE SEQUENCE [LARGE SCALE GENOMIC DNA]</scope>
    <source>
        <strain evidence="7 8">XS-10</strain>
    </source>
</reference>
<comment type="cofactor">
    <cofactor evidence="1">
        <name>[4Fe-4S] cluster</name>
        <dbReference type="ChEBI" id="CHEBI:49883"/>
    </cofactor>
</comment>
<evidence type="ECO:0000256" key="4">
    <source>
        <dbReference type="ARBA" id="ARBA00023004"/>
    </source>
</evidence>
<dbReference type="EMBL" id="CP042239">
    <property type="protein sequence ID" value="QDX27596.1"/>
    <property type="molecule type" value="Genomic_DNA"/>
</dbReference>
<dbReference type="OrthoDB" id="9782387at2"/>
<evidence type="ECO:0000256" key="1">
    <source>
        <dbReference type="ARBA" id="ARBA00001966"/>
    </source>
</evidence>
<dbReference type="GO" id="GO:0003824">
    <property type="term" value="F:catalytic activity"/>
    <property type="evidence" value="ECO:0007669"/>
    <property type="project" value="InterPro"/>
</dbReference>
<dbReference type="InterPro" id="IPR050377">
    <property type="entry name" value="Radical_SAM_PqqE_MftC-like"/>
</dbReference>
<keyword evidence="5" id="KW-0411">Iron-sulfur</keyword>